<accession>A0A2H0M140</accession>
<evidence type="ECO:0000313" key="2">
    <source>
        <dbReference type="Proteomes" id="UP000229641"/>
    </source>
</evidence>
<evidence type="ECO:0000313" key="1">
    <source>
        <dbReference type="EMBL" id="PIQ89445.1"/>
    </source>
</evidence>
<name>A0A2H0M140_9BACT</name>
<organism evidence="1 2">
    <name type="scientific">Candidatus Ghiorseimicrobium undicola</name>
    <dbReference type="NCBI Taxonomy" id="1974746"/>
    <lineage>
        <taxon>Bacteria</taxon>
        <taxon>Pseudomonadati</taxon>
        <taxon>Candidatus Omnitrophota</taxon>
        <taxon>Candidatus Ghiorseimicrobium</taxon>
    </lineage>
</organism>
<protein>
    <recommendedName>
        <fullName evidence="3">DUF3568 domain-containing protein</fullName>
    </recommendedName>
</protein>
<reference evidence="1 2" key="1">
    <citation type="submission" date="2017-09" db="EMBL/GenBank/DDBJ databases">
        <title>Depth-based differentiation of microbial function through sediment-hosted aquifers and enrichment of novel symbionts in the deep terrestrial subsurface.</title>
        <authorList>
            <person name="Probst A.J."/>
            <person name="Ladd B."/>
            <person name="Jarett J.K."/>
            <person name="Geller-Mcgrath D.E."/>
            <person name="Sieber C.M."/>
            <person name="Emerson J.B."/>
            <person name="Anantharaman K."/>
            <person name="Thomas B.C."/>
            <person name="Malmstrom R."/>
            <person name="Stieglmeier M."/>
            <person name="Klingl A."/>
            <person name="Woyke T."/>
            <person name="Ryan C.M."/>
            <person name="Banfield J.F."/>
        </authorList>
    </citation>
    <scope>NUCLEOTIDE SEQUENCE [LARGE SCALE GENOMIC DNA]</scope>
    <source>
        <strain evidence="1">CG11_big_fil_rev_8_21_14_0_20_42_13</strain>
    </source>
</reference>
<sequence length="107" mass="11560">MLTGVTVLPVAIAAAFIGKDSVRQIIDASFEHLYKVSLEVVERMGTISEHDASSGVIKANINGAMVALILRKNAGNKTEITISARKYMFPKLDIAGGVLYQILDKLQ</sequence>
<dbReference type="EMBL" id="PCWA01000039">
    <property type="protein sequence ID" value="PIQ89445.1"/>
    <property type="molecule type" value="Genomic_DNA"/>
</dbReference>
<dbReference type="AlphaFoldDB" id="A0A2H0M140"/>
<proteinExistence type="predicted"/>
<evidence type="ECO:0008006" key="3">
    <source>
        <dbReference type="Google" id="ProtNLM"/>
    </source>
</evidence>
<comment type="caution">
    <text evidence="1">The sequence shown here is derived from an EMBL/GenBank/DDBJ whole genome shotgun (WGS) entry which is preliminary data.</text>
</comment>
<dbReference type="Proteomes" id="UP000229641">
    <property type="component" value="Unassembled WGS sequence"/>
</dbReference>
<gene>
    <name evidence="1" type="ORF">COV72_03030</name>
</gene>